<reference evidence="5 6" key="1">
    <citation type="journal article" date="2013" name="BMC Genomics">
        <title>Reconstruction of the lipid metabolism for the microalga Monoraphidium neglectum from its genome sequence reveals characteristics suitable for biofuel production.</title>
        <authorList>
            <person name="Bogen C."/>
            <person name="Al-Dilaimi A."/>
            <person name="Albersmeier A."/>
            <person name="Wichmann J."/>
            <person name="Grundmann M."/>
            <person name="Rupp O."/>
            <person name="Lauersen K.J."/>
            <person name="Blifernez-Klassen O."/>
            <person name="Kalinowski J."/>
            <person name="Goesmann A."/>
            <person name="Mussgnug J.H."/>
            <person name="Kruse O."/>
        </authorList>
    </citation>
    <scope>NUCLEOTIDE SEQUENCE [LARGE SCALE GENOMIC DNA]</scope>
    <source>
        <strain evidence="5 6">SAG 48.87</strain>
    </source>
</reference>
<dbReference type="STRING" id="145388.A0A0D2LZS4"/>
<dbReference type="Proteomes" id="UP000054498">
    <property type="component" value="Unassembled WGS sequence"/>
</dbReference>
<gene>
    <name evidence="5" type="ORF">MNEG_13117</name>
</gene>
<accession>A0A0D2LZS4</accession>
<evidence type="ECO:0000256" key="1">
    <source>
        <dbReference type="ARBA" id="ARBA00022441"/>
    </source>
</evidence>
<feature type="compositionally biased region" description="Polar residues" evidence="3">
    <location>
        <begin position="1"/>
        <end position="12"/>
    </location>
</feature>
<dbReference type="EMBL" id="KK103851">
    <property type="protein sequence ID" value="KIY94846.1"/>
    <property type="molecule type" value="Genomic_DNA"/>
</dbReference>
<evidence type="ECO:0000256" key="2">
    <source>
        <dbReference type="ARBA" id="ARBA00022737"/>
    </source>
</evidence>
<evidence type="ECO:0000259" key="4">
    <source>
        <dbReference type="Pfam" id="PF07707"/>
    </source>
</evidence>
<feature type="non-terminal residue" evidence="5">
    <location>
        <position position="157"/>
    </location>
</feature>
<keyword evidence="6" id="KW-1185">Reference proteome</keyword>
<dbReference type="Pfam" id="PF07707">
    <property type="entry name" value="BACK"/>
    <property type="match status" value="1"/>
</dbReference>
<proteinExistence type="predicted"/>
<name>A0A0D2LZS4_9CHLO</name>
<dbReference type="OrthoDB" id="45365at2759"/>
<keyword evidence="2" id="KW-0677">Repeat</keyword>
<protein>
    <recommendedName>
        <fullName evidence="4">BACK domain-containing protein</fullName>
    </recommendedName>
</protein>
<sequence length="157" mass="17496">MREARPSSSAGREQQLEPQRCGPAPQQQQTQEATQRVSLHYGAAQLDAFLEAVYARRVRITPGSVGWLMEMGGYLECPLITSACCQYLRSALAPPSCVDVLLMAHQYHCGQLRRDALSFLCARLPSLLQSEWRPSLARLPRELLVELLGSEELVVES</sequence>
<evidence type="ECO:0000256" key="3">
    <source>
        <dbReference type="SAM" id="MobiDB-lite"/>
    </source>
</evidence>
<evidence type="ECO:0000313" key="6">
    <source>
        <dbReference type="Proteomes" id="UP000054498"/>
    </source>
</evidence>
<dbReference type="Gene3D" id="3.30.710.10">
    <property type="entry name" value="Potassium Channel Kv1.1, Chain A"/>
    <property type="match status" value="1"/>
</dbReference>
<feature type="compositionally biased region" description="Low complexity" evidence="3">
    <location>
        <begin position="23"/>
        <end position="34"/>
    </location>
</feature>
<dbReference type="KEGG" id="mng:MNEG_13117"/>
<dbReference type="PANTHER" id="PTHR45632">
    <property type="entry name" value="LD33804P"/>
    <property type="match status" value="1"/>
</dbReference>
<dbReference type="InterPro" id="IPR011705">
    <property type="entry name" value="BACK"/>
</dbReference>
<feature type="region of interest" description="Disordered" evidence="3">
    <location>
        <begin position="1"/>
        <end position="34"/>
    </location>
</feature>
<dbReference type="GeneID" id="25730547"/>
<dbReference type="InterPro" id="IPR011333">
    <property type="entry name" value="SKP1/BTB/POZ_sf"/>
</dbReference>
<organism evidence="5 6">
    <name type="scientific">Monoraphidium neglectum</name>
    <dbReference type="NCBI Taxonomy" id="145388"/>
    <lineage>
        <taxon>Eukaryota</taxon>
        <taxon>Viridiplantae</taxon>
        <taxon>Chlorophyta</taxon>
        <taxon>core chlorophytes</taxon>
        <taxon>Chlorophyceae</taxon>
        <taxon>CS clade</taxon>
        <taxon>Sphaeropleales</taxon>
        <taxon>Selenastraceae</taxon>
        <taxon>Monoraphidium</taxon>
    </lineage>
</organism>
<dbReference type="PANTHER" id="PTHR45632:SF3">
    <property type="entry name" value="KELCH-LIKE PROTEIN 32"/>
    <property type="match status" value="1"/>
</dbReference>
<dbReference type="CDD" id="cd14733">
    <property type="entry name" value="BACK"/>
    <property type="match status" value="1"/>
</dbReference>
<keyword evidence="1" id="KW-0880">Kelch repeat</keyword>
<evidence type="ECO:0000313" key="5">
    <source>
        <dbReference type="EMBL" id="KIY94846.1"/>
    </source>
</evidence>
<dbReference type="RefSeq" id="XP_013893866.1">
    <property type="nucleotide sequence ID" value="XM_014038412.1"/>
</dbReference>
<dbReference type="AlphaFoldDB" id="A0A0D2LZS4"/>
<feature type="domain" description="BACK" evidence="4">
    <location>
        <begin position="97"/>
        <end position="157"/>
    </location>
</feature>